<dbReference type="GO" id="GO:0016702">
    <property type="term" value="F:oxidoreductase activity, acting on single donors with incorporation of molecular oxygen, incorporation of two atoms of oxygen"/>
    <property type="evidence" value="ECO:0007669"/>
    <property type="project" value="InterPro"/>
</dbReference>
<reference evidence="1" key="1">
    <citation type="submission" date="2022-11" db="EMBL/GenBank/DDBJ databases">
        <title>Dyadobacter pollutisoli sp. nov., isolated from plastic dumped soil.</title>
        <authorList>
            <person name="Kim J.M."/>
            <person name="Kim K.R."/>
            <person name="Lee J.K."/>
            <person name="Hao L."/>
            <person name="Jeon C.O."/>
        </authorList>
    </citation>
    <scope>NUCLEOTIDE SEQUENCE</scope>
    <source>
        <strain evidence="1">U1</strain>
    </source>
</reference>
<keyword evidence="2" id="KW-1185">Reference proteome</keyword>
<evidence type="ECO:0008006" key="3">
    <source>
        <dbReference type="Google" id="ProtNLM"/>
    </source>
</evidence>
<gene>
    <name evidence="1" type="ORF">ON006_00855</name>
</gene>
<sequence>MAPIAVLVSCKDSLPSTPTIVTGRIIDENGDPLEGAGLRLSGSNLKGFSGYDTFSITAESDRNGMYQLSQVAPEDTKQISIASRSTSQIKIDNQHYRVYVFTDGQYHLETSPYDIPRSAWGKTTTINYQFIKQ</sequence>
<dbReference type="InterPro" id="IPR015889">
    <property type="entry name" value="Intradiol_dOase_core"/>
</dbReference>
<dbReference type="GO" id="GO:0005506">
    <property type="term" value="F:iron ion binding"/>
    <property type="evidence" value="ECO:0007669"/>
    <property type="project" value="InterPro"/>
</dbReference>
<dbReference type="EMBL" id="CP112998">
    <property type="protein sequence ID" value="WAC12517.1"/>
    <property type="molecule type" value="Genomic_DNA"/>
</dbReference>
<evidence type="ECO:0000313" key="1">
    <source>
        <dbReference type="EMBL" id="WAC12517.1"/>
    </source>
</evidence>
<dbReference type="SUPFAM" id="SSF49464">
    <property type="entry name" value="Carboxypeptidase regulatory domain-like"/>
    <property type="match status" value="1"/>
</dbReference>
<name>A0A9E8NCK6_9BACT</name>
<dbReference type="InterPro" id="IPR008969">
    <property type="entry name" value="CarboxyPept-like_regulatory"/>
</dbReference>
<proteinExistence type="predicted"/>
<dbReference type="Proteomes" id="UP001164653">
    <property type="component" value="Chromosome"/>
</dbReference>
<accession>A0A9E8NCK6</accession>
<dbReference type="KEGG" id="dpf:ON006_00855"/>
<dbReference type="RefSeq" id="WP_244823217.1">
    <property type="nucleotide sequence ID" value="NZ_CP112998.1"/>
</dbReference>
<protein>
    <recommendedName>
        <fullName evidence="3">Carboxypeptidase regulatory-like domain-containing protein</fullName>
    </recommendedName>
</protein>
<organism evidence="1 2">
    <name type="scientific">Dyadobacter pollutisoli</name>
    <dbReference type="NCBI Taxonomy" id="2910158"/>
    <lineage>
        <taxon>Bacteria</taxon>
        <taxon>Pseudomonadati</taxon>
        <taxon>Bacteroidota</taxon>
        <taxon>Cytophagia</taxon>
        <taxon>Cytophagales</taxon>
        <taxon>Spirosomataceae</taxon>
        <taxon>Dyadobacter</taxon>
    </lineage>
</organism>
<evidence type="ECO:0000313" key="2">
    <source>
        <dbReference type="Proteomes" id="UP001164653"/>
    </source>
</evidence>
<dbReference type="Gene3D" id="2.60.130.10">
    <property type="entry name" value="Aromatic compound dioxygenase"/>
    <property type="match status" value="1"/>
</dbReference>
<dbReference type="AlphaFoldDB" id="A0A9E8NCK6"/>